<proteinExistence type="inferred from homology"/>
<evidence type="ECO:0000256" key="4">
    <source>
        <dbReference type="ARBA" id="ARBA00022898"/>
    </source>
</evidence>
<dbReference type="GO" id="GO:0030170">
    <property type="term" value="F:pyridoxal phosphate binding"/>
    <property type="evidence" value="ECO:0007669"/>
    <property type="project" value="InterPro"/>
</dbReference>
<evidence type="ECO:0000256" key="10">
    <source>
        <dbReference type="NCBIfam" id="TIGR03461"/>
    </source>
</evidence>
<evidence type="ECO:0000256" key="8">
    <source>
        <dbReference type="ARBA" id="ARBA00035676"/>
    </source>
</evidence>
<dbReference type="GO" id="GO:0005829">
    <property type="term" value="C:cytosol"/>
    <property type="evidence" value="ECO:0007669"/>
    <property type="project" value="TreeGrafter"/>
</dbReference>
<dbReference type="Gene3D" id="3.30.470.10">
    <property type="match status" value="1"/>
</dbReference>
<keyword evidence="4" id="KW-0663">Pyridoxal phosphate</keyword>
<evidence type="ECO:0000256" key="9">
    <source>
        <dbReference type="ARBA" id="ARBA00049529"/>
    </source>
</evidence>
<comment type="similarity">
    <text evidence="2">Belongs to the class-IV pyridoxal-phosphate-dependent aminotransferase family.</text>
</comment>
<comment type="catalytic activity">
    <reaction evidence="9">
        <text>4-amino-4-deoxychorismate = 4-aminobenzoate + pyruvate + H(+)</text>
        <dbReference type="Rhea" id="RHEA:16201"/>
        <dbReference type="ChEBI" id="CHEBI:15361"/>
        <dbReference type="ChEBI" id="CHEBI:15378"/>
        <dbReference type="ChEBI" id="CHEBI:17836"/>
        <dbReference type="ChEBI" id="CHEBI:58406"/>
        <dbReference type="EC" id="4.1.3.38"/>
    </reaction>
</comment>
<comment type="cofactor">
    <cofactor evidence="1">
        <name>pyridoxal 5'-phosphate</name>
        <dbReference type="ChEBI" id="CHEBI:597326"/>
    </cofactor>
</comment>
<comment type="pathway">
    <text evidence="7">Cofactor biosynthesis; tetrahydrofolate biosynthesis; 4-aminobenzoate from chorismate: step 2/2.</text>
</comment>
<evidence type="ECO:0000256" key="3">
    <source>
        <dbReference type="ARBA" id="ARBA00011738"/>
    </source>
</evidence>
<evidence type="ECO:0000256" key="6">
    <source>
        <dbReference type="ARBA" id="ARBA00023239"/>
    </source>
</evidence>
<dbReference type="NCBIfam" id="TIGR03461">
    <property type="entry name" value="pabC_Proteo"/>
    <property type="match status" value="1"/>
</dbReference>
<dbReference type="RefSeq" id="WP_106764272.1">
    <property type="nucleotide sequence ID" value="NZ_PXNP01000103.1"/>
</dbReference>
<dbReference type="PANTHER" id="PTHR42743">
    <property type="entry name" value="AMINO-ACID AMINOTRANSFERASE"/>
    <property type="match status" value="1"/>
</dbReference>
<dbReference type="InterPro" id="IPR050571">
    <property type="entry name" value="Class-IV_PLP-Dep_Aminotrnsfr"/>
</dbReference>
<dbReference type="OrthoDB" id="9805628at2"/>
<dbReference type="AlphaFoldDB" id="A0A2T1K5C8"/>
<comment type="caution">
    <text evidence="11">The sequence shown here is derived from an EMBL/GenBank/DDBJ whole genome shotgun (WGS) entry which is preliminary data.</text>
</comment>
<dbReference type="InterPro" id="IPR036038">
    <property type="entry name" value="Aminotransferase-like"/>
</dbReference>
<dbReference type="InterPro" id="IPR001544">
    <property type="entry name" value="Aminotrans_IV"/>
</dbReference>
<evidence type="ECO:0000256" key="5">
    <source>
        <dbReference type="ARBA" id="ARBA00022909"/>
    </source>
</evidence>
<gene>
    <name evidence="11" type="primary">pabC</name>
    <name evidence="11" type="ORF">C7H09_15395</name>
</gene>
<dbReference type="EC" id="4.1.3.38" evidence="8 10"/>
<evidence type="ECO:0000313" key="12">
    <source>
        <dbReference type="Proteomes" id="UP000239866"/>
    </source>
</evidence>
<name>A0A2T1K5C8_9GAMM</name>
<comment type="subunit">
    <text evidence="3">Homodimer.</text>
</comment>
<dbReference type="SUPFAM" id="SSF56752">
    <property type="entry name" value="D-aminoacid aminotransferase-like PLP-dependent enzymes"/>
    <property type="match status" value="1"/>
</dbReference>
<evidence type="ECO:0000256" key="2">
    <source>
        <dbReference type="ARBA" id="ARBA00009320"/>
    </source>
</evidence>
<keyword evidence="12" id="KW-1185">Reference proteome</keyword>
<evidence type="ECO:0000256" key="7">
    <source>
        <dbReference type="ARBA" id="ARBA00035633"/>
    </source>
</evidence>
<keyword evidence="6 11" id="KW-0456">Lyase</keyword>
<accession>A0A2T1K5C8</accession>
<protein>
    <recommendedName>
        <fullName evidence="8 10">Aminodeoxychorismate lyase</fullName>
        <ecNumber evidence="8 10">4.1.3.38</ecNumber>
    </recommendedName>
</protein>
<dbReference type="Pfam" id="PF01063">
    <property type="entry name" value="Aminotran_4"/>
    <property type="match status" value="1"/>
</dbReference>
<evidence type="ECO:0000256" key="1">
    <source>
        <dbReference type="ARBA" id="ARBA00001933"/>
    </source>
</evidence>
<dbReference type="InterPro" id="IPR017824">
    <property type="entry name" value="Aminodeoxychorismate_lyase_IV"/>
</dbReference>
<evidence type="ECO:0000313" key="11">
    <source>
        <dbReference type="EMBL" id="PSF05384.1"/>
    </source>
</evidence>
<dbReference type="Proteomes" id="UP000239866">
    <property type="component" value="Unassembled WGS sequence"/>
</dbReference>
<reference evidence="11 12" key="1">
    <citation type="submission" date="2018-03" db="EMBL/GenBank/DDBJ databases">
        <title>Marinobacter brunus sp. nov., a marine bacterium of Gamma-proteobacteria isolated from the surface seawater of the South China Sea.</title>
        <authorList>
            <person name="Cheng H."/>
            <person name="Wu Y.-H."/>
            <person name="Xamxidin M."/>
            <person name="Xu X.-W."/>
        </authorList>
    </citation>
    <scope>NUCLEOTIDE SEQUENCE [LARGE SCALE GENOMIC DNA]</scope>
    <source>
        <strain evidence="11 12">NH169-3</strain>
    </source>
</reference>
<dbReference type="PANTHER" id="PTHR42743:SF2">
    <property type="entry name" value="AMINODEOXYCHORISMATE LYASE"/>
    <property type="match status" value="1"/>
</dbReference>
<dbReference type="InterPro" id="IPR043131">
    <property type="entry name" value="BCAT-like_N"/>
</dbReference>
<dbReference type="EMBL" id="PXNP01000103">
    <property type="protein sequence ID" value="PSF05384.1"/>
    <property type="molecule type" value="Genomic_DNA"/>
</dbReference>
<dbReference type="GO" id="GO:0008696">
    <property type="term" value="F:4-amino-4-deoxychorismate lyase activity"/>
    <property type="evidence" value="ECO:0007669"/>
    <property type="project" value="UniProtKB-UniRule"/>
</dbReference>
<dbReference type="GO" id="GO:0008153">
    <property type="term" value="P:4-aminobenzoate biosynthetic process"/>
    <property type="evidence" value="ECO:0007669"/>
    <property type="project" value="UniProtKB-UniRule"/>
</dbReference>
<organism evidence="11 12">
    <name type="scientific">Marinobacter fuscus</name>
    <dbReference type="NCBI Taxonomy" id="2109942"/>
    <lineage>
        <taxon>Bacteria</taxon>
        <taxon>Pseudomonadati</taxon>
        <taxon>Pseudomonadota</taxon>
        <taxon>Gammaproteobacteria</taxon>
        <taxon>Pseudomonadales</taxon>
        <taxon>Marinobacteraceae</taxon>
        <taxon>Marinobacter</taxon>
    </lineage>
</organism>
<dbReference type="InterPro" id="IPR043132">
    <property type="entry name" value="BCAT-like_C"/>
</dbReference>
<dbReference type="Gene3D" id="3.20.10.10">
    <property type="entry name" value="D-amino Acid Aminotransferase, subunit A, domain 2"/>
    <property type="match status" value="1"/>
</dbReference>
<keyword evidence="5" id="KW-0289">Folate biosynthesis</keyword>
<sequence length="269" mass="28900">MLQLCWADEAALETNNRGLTYGDGLFETLRVEGASAPLLSYHLDRLVRDAGRLGIPVARHDIARHCDSALARYCGLYGDAVWILKLILTRGEGGRGYRPAPNMRPTLILQHAPAPQAPPAAGVYVDFSRVPLTVNPVLSGIKTLNRLEQVMAARELVDPVFEVLMSNAAGDVVEGTRTNLFVRLPEGWVTPPASSLAVSGVMRQRVIERLHSAGEALTERPLGLGELVGHSCQAICLTNSVLGVVPVRNLAGQDLPVDSMLATICSPSN</sequence>
<dbReference type="GO" id="GO:0046656">
    <property type="term" value="P:folic acid biosynthetic process"/>
    <property type="evidence" value="ECO:0007669"/>
    <property type="project" value="UniProtKB-KW"/>
</dbReference>